<accession>H2ZIA3</accession>
<dbReference type="GO" id="GO:1901379">
    <property type="term" value="P:regulation of potassium ion transmembrane transport"/>
    <property type="evidence" value="ECO:0007669"/>
    <property type="project" value="TreeGrafter"/>
</dbReference>
<dbReference type="Ensembl" id="ENSCSAVT00000017508.1">
    <property type="protein sequence ID" value="ENSCSAVP00000017319.1"/>
    <property type="gene ID" value="ENSCSAVG00000010199.1"/>
</dbReference>
<feature type="domain" description="NADP-dependent oxidoreductase" evidence="10">
    <location>
        <begin position="16"/>
        <end position="311"/>
    </location>
</feature>
<comment type="subcellular location">
    <subcellularLocation>
        <location evidence="1">Cytoplasm</location>
    </subcellularLocation>
</comment>
<dbReference type="InterPro" id="IPR023210">
    <property type="entry name" value="NADP_OxRdtase_dom"/>
</dbReference>
<keyword evidence="12" id="KW-1185">Reference proteome</keyword>
<evidence type="ECO:0000256" key="7">
    <source>
        <dbReference type="ARBA" id="ARBA00022958"/>
    </source>
</evidence>
<dbReference type="SUPFAM" id="SSF51430">
    <property type="entry name" value="NAD(P)-linked oxidoreductase"/>
    <property type="match status" value="1"/>
</dbReference>
<dbReference type="GeneTree" id="ENSGT00940000159306"/>
<organism evidence="11 12">
    <name type="scientific">Ciona savignyi</name>
    <name type="common">Pacific transparent sea squirt</name>
    <dbReference type="NCBI Taxonomy" id="51511"/>
    <lineage>
        <taxon>Eukaryota</taxon>
        <taxon>Metazoa</taxon>
        <taxon>Chordata</taxon>
        <taxon>Tunicata</taxon>
        <taxon>Ascidiacea</taxon>
        <taxon>Phlebobranchia</taxon>
        <taxon>Cionidae</taxon>
        <taxon>Ciona</taxon>
    </lineage>
</organism>
<dbReference type="InterPro" id="IPR005983">
    <property type="entry name" value="K_chnl_volt-dep_bsu_KCNAB"/>
</dbReference>
<dbReference type="GO" id="GO:0008076">
    <property type="term" value="C:voltage-gated potassium channel complex"/>
    <property type="evidence" value="ECO:0007669"/>
    <property type="project" value="TreeGrafter"/>
</dbReference>
<dbReference type="GO" id="GO:0044325">
    <property type="term" value="F:transmembrane transporter binding"/>
    <property type="evidence" value="ECO:0007669"/>
    <property type="project" value="TreeGrafter"/>
</dbReference>
<dbReference type="PANTHER" id="PTHR43150">
    <property type="entry name" value="HYPERKINETIC, ISOFORM M"/>
    <property type="match status" value="1"/>
</dbReference>
<dbReference type="Pfam" id="PF00248">
    <property type="entry name" value="Aldo_ket_red"/>
    <property type="match status" value="1"/>
</dbReference>
<evidence type="ECO:0000256" key="3">
    <source>
        <dbReference type="ARBA" id="ARBA00022448"/>
    </source>
</evidence>
<keyword evidence="7" id="KW-0630">Potassium</keyword>
<name>H2ZIA3_CIOSA</name>
<dbReference type="InterPro" id="IPR005399">
    <property type="entry name" value="K_chnl_volt-dep_bsu_KCNAB-rel"/>
</dbReference>
<dbReference type="GO" id="GO:0005249">
    <property type="term" value="F:voltage-gated potassium channel activity"/>
    <property type="evidence" value="ECO:0007669"/>
    <property type="project" value="InterPro"/>
</dbReference>
<evidence type="ECO:0000256" key="1">
    <source>
        <dbReference type="ARBA" id="ARBA00004496"/>
    </source>
</evidence>
<proteinExistence type="inferred from homology"/>
<dbReference type="AlphaFoldDB" id="H2ZIA3"/>
<dbReference type="HOGENOM" id="CLU_023205_2_0_1"/>
<evidence type="ECO:0000256" key="5">
    <source>
        <dbReference type="ARBA" id="ARBA00022538"/>
    </source>
</evidence>
<keyword evidence="8" id="KW-0560">Oxidoreductase</keyword>
<dbReference type="InParanoid" id="H2ZIA3"/>
<dbReference type="GO" id="GO:0005737">
    <property type="term" value="C:cytoplasm"/>
    <property type="evidence" value="ECO:0007669"/>
    <property type="project" value="UniProtKB-SubCell"/>
</dbReference>
<dbReference type="OMA" id="YLPWSPL"/>
<evidence type="ECO:0000256" key="9">
    <source>
        <dbReference type="ARBA" id="ARBA00023065"/>
    </source>
</evidence>
<evidence type="ECO:0000313" key="12">
    <source>
        <dbReference type="Proteomes" id="UP000007875"/>
    </source>
</evidence>
<keyword evidence="5" id="KW-0633">Potassium transport</keyword>
<evidence type="ECO:0000313" key="11">
    <source>
        <dbReference type="Ensembl" id="ENSCSAVP00000017319.1"/>
    </source>
</evidence>
<keyword evidence="3" id="KW-0813">Transport</keyword>
<reference evidence="11" key="3">
    <citation type="submission" date="2025-09" db="UniProtKB">
        <authorList>
            <consortium name="Ensembl"/>
        </authorList>
    </citation>
    <scope>IDENTIFICATION</scope>
</reference>
<dbReference type="GO" id="GO:0016491">
    <property type="term" value="F:oxidoreductase activity"/>
    <property type="evidence" value="ECO:0007669"/>
    <property type="project" value="UniProtKB-KW"/>
</dbReference>
<reference evidence="11" key="2">
    <citation type="submission" date="2025-08" db="UniProtKB">
        <authorList>
            <consortium name="Ensembl"/>
        </authorList>
    </citation>
    <scope>IDENTIFICATION</scope>
</reference>
<sequence>MLYRNLGNSGLRVSVIGLGTWATFANQITDELAEEIVTIAYENGVNLFDTAEVYAAGKAEILLGNILKKKKWRRSSYIVSTKLFWGGKAETERGLSRKHILEGIDGSLQRLQLKYVDIIFANKSDPATSMEEIVRAFTKVINDGKAMYWGTSRWSSVEIYEAYSVARQFNLIPPSVEQSEYHFFQRDMVETQIPYLTQRVGIGSISWSPLACGVISGKYGERVPDQCRARLKGFGWLKERIMSEAGRRQQAKLMELQIIADRLGCTLPQLAIAWCLRYDINNGVLIGATSIEQLNENLKALSIIPQITQSDILLEIDNILGNAP</sequence>
<protein>
    <recommendedName>
        <fullName evidence="10">NADP-dependent oxidoreductase domain-containing protein</fullName>
    </recommendedName>
</protein>
<keyword evidence="9" id="KW-0406">Ion transport</keyword>
<dbReference type="InterPro" id="IPR005402">
    <property type="entry name" value="K_chnl_volt-dep_bsu_KCNAB3"/>
</dbReference>
<dbReference type="PANTHER" id="PTHR43150:SF2">
    <property type="entry name" value="HYPERKINETIC, ISOFORM M"/>
    <property type="match status" value="1"/>
</dbReference>
<evidence type="ECO:0000256" key="4">
    <source>
        <dbReference type="ARBA" id="ARBA00022490"/>
    </source>
</evidence>
<dbReference type="InterPro" id="IPR036812">
    <property type="entry name" value="NAD(P)_OxRdtase_dom_sf"/>
</dbReference>
<dbReference type="PRINTS" id="PR01580">
    <property type="entry name" value="KCNAB3CHANEL"/>
</dbReference>
<dbReference type="NCBIfam" id="TIGR01293">
    <property type="entry name" value="Kv_beta"/>
    <property type="match status" value="1"/>
</dbReference>
<dbReference type="Gene3D" id="3.20.20.100">
    <property type="entry name" value="NADP-dependent oxidoreductase domain"/>
    <property type="match status" value="1"/>
</dbReference>
<dbReference type="PRINTS" id="PR01577">
    <property type="entry name" value="KCNABCHANNEL"/>
</dbReference>
<reference evidence="12" key="1">
    <citation type="submission" date="2003-08" db="EMBL/GenBank/DDBJ databases">
        <authorList>
            <person name="Birren B."/>
            <person name="Nusbaum C."/>
            <person name="Abebe A."/>
            <person name="Abouelleil A."/>
            <person name="Adekoya E."/>
            <person name="Ait-zahra M."/>
            <person name="Allen N."/>
            <person name="Allen T."/>
            <person name="An P."/>
            <person name="Anderson M."/>
            <person name="Anderson S."/>
            <person name="Arachchi H."/>
            <person name="Armbruster J."/>
            <person name="Bachantsang P."/>
            <person name="Baldwin J."/>
            <person name="Barry A."/>
            <person name="Bayul T."/>
            <person name="Blitshsteyn B."/>
            <person name="Bloom T."/>
            <person name="Blye J."/>
            <person name="Boguslavskiy L."/>
            <person name="Borowsky M."/>
            <person name="Boukhgalter B."/>
            <person name="Brunache A."/>
            <person name="Butler J."/>
            <person name="Calixte N."/>
            <person name="Calvo S."/>
            <person name="Camarata J."/>
            <person name="Campo K."/>
            <person name="Chang J."/>
            <person name="Cheshatsang Y."/>
            <person name="Citroen M."/>
            <person name="Collymore A."/>
            <person name="Considine T."/>
            <person name="Cook A."/>
            <person name="Cooke P."/>
            <person name="Corum B."/>
            <person name="Cuomo C."/>
            <person name="David R."/>
            <person name="Dawoe T."/>
            <person name="Degray S."/>
            <person name="Dodge S."/>
            <person name="Dooley K."/>
            <person name="Dorje P."/>
            <person name="Dorjee K."/>
            <person name="Dorris L."/>
            <person name="Duffey N."/>
            <person name="Dupes A."/>
            <person name="Elkins T."/>
            <person name="Engels R."/>
            <person name="Erickson J."/>
            <person name="Farina A."/>
            <person name="Faro S."/>
            <person name="Ferreira P."/>
            <person name="Fischer H."/>
            <person name="Fitzgerald M."/>
            <person name="Foley K."/>
            <person name="Gage D."/>
            <person name="Galagan J."/>
            <person name="Gearin G."/>
            <person name="Gnerre S."/>
            <person name="Gnirke A."/>
            <person name="Goyette A."/>
            <person name="Graham J."/>
            <person name="Grandbois E."/>
            <person name="Gyaltsen K."/>
            <person name="Hafez N."/>
            <person name="Hagopian D."/>
            <person name="Hagos B."/>
            <person name="Hall J."/>
            <person name="Hatcher B."/>
            <person name="Heller A."/>
            <person name="Higgins H."/>
            <person name="Honan T."/>
            <person name="Horn A."/>
            <person name="Houde N."/>
            <person name="Hughes L."/>
            <person name="Hulme W."/>
            <person name="Husby E."/>
            <person name="Iliev I."/>
            <person name="Jaffe D."/>
            <person name="Jones C."/>
            <person name="Kamal M."/>
            <person name="Kamat A."/>
            <person name="Kamvysselis M."/>
            <person name="Karlsson E."/>
            <person name="Kells C."/>
            <person name="Kieu A."/>
            <person name="Kisner P."/>
            <person name="Kodira C."/>
            <person name="Kulbokas E."/>
            <person name="Labutti K."/>
            <person name="Lama D."/>
            <person name="Landers T."/>
            <person name="Leger J."/>
            <person name="Levine S."/>
            <person name="Lewis D."/>
            <person name="Lewis T."/>
            <person name="Lindblad-toh K."/>
            <person name="Liu X."/>
            <person name="Lokyitsang T."/>
            <person name="Lokyitsang Y."/>
            <person name="Lucien O."/>
            <person name="Lui A."/>
            <person name="Ma L.J."/>
            <person name="Mabbitt R."/>
            <person name="Macdonald J."/>
            <person name="Maclean C."/>
            <person name="Major J."/>
            <person name="Manning J."/>
            <person name="Marabella R."/>
            <person name="Maru K."/>
            <person name="Matthews C."/>
            <person name="Mauceli E."/>
            <person name="Mccarthy M."/>
            <person name="Mcdonough S."/>
            <person name="Mcghee T."/>
            <person name="Meldrim J."/>
            <person name="Meneus L."/>
            <person name="Mesirov J."/>
            <person name="Mihalev A."/>
            <person name="Mihova T."/>
            <person name="Mikkelsen T."/>
            <person name="Mlenga V."/>
            <person name="Moru K."/>
            <person name="Mozes J."/>
            <person name="Mulrain L."/>
            <person name="Munson G."/>
            <person name="Naylor J."/>
            <person name="Newes C."/>
            <person name="Nguyen C."/>
            <person name="Nguyen N."/>
            <person name="Nguyen T."/>
            <person name="Nicol R."/>
            <person name="Nielsen C."/>
            <person name="Nizzari M."/>
            <person name="Norbu C."/>
            <person name="Norbu N."/>
            <person name="O'donnell P."/>
            <person name="Okoawo O."/>
            <person name="O'leary S."/>
            <person name="Omotosho B."/>
            <person name="O'neill K."/>
            <person name="Osman S."/>
            <person name="Parker S."/>
            <person name="Perrin D."/>
            <person name="Phunkhang P."/>
            <person name="Piqani B."/>
            <person name="Purcell S."/>
            <person name="Rachupka T."/>
            <person name="Ramasamy U."/>
            <person name="Rameau R."/>
            <person name="Ray V."/>
            <person name="Raymond C."/>
            <person name="Retta R."/>
            <person name="Richardson S."/>
            <person name="Rise C."/>
            <person name="Rodriguez J."/>
            <person name="Rogers J."/>
            <person name="Rogov P."/>
            <person name="Rutman M."/>
            <person name="Schupbach R."/>
            <person name="Seaman C."/>
            <person name="Settipalli S."/>
            <person name="Sharpe T."/>
            <person name="Sheridan J."/>
            <person name="Sherpa N."/>
            <person name="Shi J."/>
            <person name="Smirnov S."/>
            <person name="Smith C."/>
            <person name="Sougnez C."/>
            <person name="Spencer B."/>
            <person name="Stalker J."/>
            <person name="Stange-thomann N."/>
            <person name="Stavropoulos S."/>
            <person name="Stetson K."/>
            <person name="Stone C."/>
            <person name="Stone S."/>
            <person name="Stubbs M."/>
            <person name="Talamas J."/>
            <person name="Tchuinga P."/>
            <person name="Tenzing P."/>
            <person name="Tesfaye S."/>
            <person name="Theodore J."/>
            <person name="Thoulutsang Y."/>
            <person name="Topham K."/>
            <person name="Towey S."/>
            <person name="Tsamla T."/>
            <person name="Tsomo N."/>
            <person name="Vallee D."/>
            <person name="Vassiliev H."/>
            <person name="Venkataraman V."/>
            <person name="Vinson J."/>
            <person name="Vo A."/>
            <person name="Wade C."/>
            <person name="Wang S."/>
            <person name="Wangchuk T."/>
            <person name="Wangdi T."/>
            <person name="Whittaker C."/>
            <person name="Wilkinson J."/>
            <person name="Wu Y."/>
            <person name="Wyman D."/>
            <person name="Yadav S."/>
            <person name="Yang S."/>
            <person name="Yang X."/>
            <person name="Yeager S."/>
            <person name="Yee E."/>
            <person name="Young G."/>
            <person name="Zainoun J."/>
            <person name="Zembeck L."/>
            <person name="Zimmer A."/>
            <person name="Zody M."/>
            <person name="Lander E."/>
        </authorList>
    </citation>
    <scope>NUCLEOTIDE SEQUENCE [LARGE SCALE GENOMIC DNA]</scope>
</reference>
<keyword evidence="6" id="KW-0521">NADP</keyword>
<dbReference type="FunCoup" id="H2ZIA3">
    <property type="interactions" value="13"/>
</dbReference>
<keyword evidence="4" id="KW-0963">Cytoplasm</keyword>
<evidence type="ECO:0000259" key="10">
    <source>
        <dbReference type="Pfam" id="PF00248"/>
    </source>
</evidence>
<dbReference type="GO" id="GO:0015459">
    <property type="term" value="F:potassium channel regulator activity"/>
    <property type="evidence" value="ECO:0007669"/>
    <property type="project" value="TreeGrafter"/>
</dbReference>
<comment type="similarity">
    <text evidence="2">Belongs to the shaker potassium channel beta subunit family.</text>
</comment>
<dbReference type="eggNOG" id="KOG1575">
    <property type="taxonomic scope" value="Eukaryota"/>
</dbReference>
<dbReference type="Proteomes" id="UP000007875">
    <property type="component" value="Unassembled WGS sequence"/>
</dbReference>
<evidence type="ECO:0000256" key="6">
    <source>
        <dbReference type="ARBA" id="ARBA00022857"/>
    </source>
</evidence>
<evidence type="ECO:0000256" key="8">
    <source>
        <dbReference type="ARBA" id="ARBA00023002"/>
    </source>
</evidence>
<evidence type="ECO:0000256" key="2">
    <source>
        <dbReference type="ARBA" id="ARBA00006515"/>
    </source>
</evidence>
<dbReference type="STRING" id="51511.ENSCSAVP00000017319"/>